<reference evidence="2" key="1">
    <citation type="submission" date="2020-02" db="EMBL/GenBank/DDBJ databases">
        <authorList>
            <person name="Meier V. D."/>
        </authorList>
    </citation>
    <scope>NUCLEOTIDE SEQUENCE</scope>
    <source>
        <strain evidence="2">AVDCRST_MAG25</strain>
    </source>
</reference>
<feature type="transmembrane region" description="Helical" evidence="1">
    <location>
        <begin position="29"/>
        <end position="52"/>
    </location>
</feature>
<name>A0A6J4RU79_9ACTN</name>
<keyword evidence="1" id="KW-1133">Transmembrane helix</keyword>
<proteinExistence type="predicted"/>
<feature type="transmembrane region" description="Helical" evidence="1">
    <location>
        <begin position="64"/>
        <end position="85"/>
    </location>
</feature>
<accession>A0A6J4RU79</accession>
<dbReference type="EMBL" id="CADCVI010000153">
    <property type="protein sequence ID" value="CAA9476103.1"/>
    <property type="molecule type" value="Genomic_DNA"/>
</dbReference>
<sequence length="169" mass="18061">MAAVLSGVMWWVQALLELAGVVGEEGESPWLTISFIVALLLLLAGMVGFHAVQKGSYGRLGRAGFYTVIAAGVVILIPNLVFLLSGSTIEVLFPIALLGLLVGFALYGVATWRAGVLPRWCGVVFVVAFPITTALGAYGNLWFGLVWLALGYVLWSRRGAAAEQPLRVR</sequence>
<protein>
    <submittedName>
        <fullName evidence="2">Uncharacterized protein</fullName>
    </submittedName>
</protein>
<organism evidence="2">
    <name type="scientific">uncultured Rubrobacteraceae bacterium</name>
    <dbReference type="NCBI Taxonomy" id="349277"/>
    <lineage>
        <taxon>Bacteria</taxon>
        <taxon>Bacillati</taxon>
        <taxon>Actinomycetota</taxon>
        <taxon>Rubrobacteria</taxon>
        <taxon>Rubrobacterales</taxon>
        <taxon>Rubrobacteraceae</taxon>
        <taxon>environmental samples</taxon>
    </lineage>
</organism>
<feature type="transmembrane region" description="Helical" evidence="1">
    <location>
        <begin position="117"/>
        <end position="135"/>
    </location>
</feature>
<evidence type="ECO:0000313" key="2">
    <source>
        <dbReference type="EMBL" id="CAA9476103.1"/>
    </source>
</evidence>
<evidence type="ECO:0000256" key="1">
    <source>
        <dbReference type="SAM" id="Phobius"/>
    </source>
</evidence>
<keyword evidence="1" id="KW-0812">Transmembrane</keyword>
<gene>
    <name evidence="2" type="ORF">AVDCRST_MAG25-2426</name>
</gene>
<keyword evidence="1" id="KW-0472">Membrane</keyword>
<feature type="transmembrane region" description="Helical" evidence="1">
    <location>
        <begin position="91"/>
        <end position="110"/>
    </location>
</feature>
<dbReference type="AlphaFoldDB" id="A0A6J4RU79"/>